<keyword evidence="1" id="KW-0812">Transmembrane</keyword>
<feature type="transmembrane region" description="Helical" evidence="1">
    <location>
        <begin position="54"/>
        <end position="76"/>
    </location>
</feature>
<name>A0A2J6R3N2_HYAVF</name>
<evidence type="ECO:0000256" key="2">
    <source>
        <dbReference type="SAM" id="SignalP"/>
    </source>
</evidence>
<keyword evidence="1" id="KW-0472">Membrane</keyword>
<dbReference type="Proteomes" id="UP000235786">
    <property type="component" value="Unassembled WGS sequence"/>
</dbReference>
<organism evidence="3 4">
    <name type="scientific">Hyaloscypha variabilis (strain UAMH 11265 / GT02V1 / F)</name>
    <name type="common">Meliniomyces variabilis</name>
    <dbReference type="NCBI Taxonomy" id="1149755"/>
    <lineage>
        <taxon>Eukaryota</taxon>
        <taxon>Fungi</taxon>
        <taxon>Dikarya</taxon>
        <taxon>Ascomycota</taxon>
        <taxon>Pezizomycotina</taxon>
        <taxon>Leotiomycetes</taxon>
        <taxon>Helotiales</taxon>
        <taxon>Hyaloscyphaceae</taxon>
        <taxon>Hyaloscypha</taxon>
        <taxon>Hyaloscypha variabilis</taxon>
    </lineage>
</organism>
<keyword evidence="4" id="KW-1185">Reference proteome</keyword>
<accession>A0A2J6R3N2</accession>
<reference evidence="3 4" key="1">
    <citation type="submission" date="2016-04" db="EMBL/GenBank/DDBJ databases">
        <title>A degradative enzymes factory behind the ericoid mycorrhizal symbiosis.</title>
        <authorList>
            <consortium name="DOE Joint Genome Institute"/>
            <person name="Martino E."/>
            <person name="Morin E."/>
            <person name="Grelet G."/>
            <person name="Kuo A."/>
            <person name="Kohler A."/>
            <person name="Daghino S."/>
            <person name="Barry K."/>
            <person name="Choi C."/>
            <person name="Cichocki N."/>
            <person name="Clum A."/>
            <person name="Copeland A."/>
            <person name="Hainaut M."/>
            <person name="Haridas S."/>
            <person name="Labutti K."/>
            <person name="Lindquist E."/>
            <person name="Lipzen A."/>
            <person name="Khouja H.-R."/>
            <person name="Murat C."/>
            <person name="Ohm R."/>
            <person name="Olson A."/>
            <person name="Spatafora J."/>
            <person name="Veneault-Fourrey C."/>
            <person name="Henrissat B."/>
            <person name="Grigoriev I."/>
            <person name="Martin F."/>
            <person name="Perotto S."/>
        </authorList>
    </citation>
    <scope>NUCLEOTIDE SEQUENCE [LARGE SCALE GENOMIC DNA]</scope>
    <source>
        <strain evidence="3 4">F</strain>
    </source>
</reference>
<feature type="transmembrane region" description="Helical" evidence="1">
    <location>
        <begin position="88"/>
        <end position="110"/>
    </location>
</feature>
<keyword evidence="1" id="KW-1133">Transmembrane helix</keyword>
<keyword evidence="2" id="KW-0732">Signal</keyword>
<gene>
    <name evidence="3" type="ORF">L207DRAFT_518430</name>
</gene>
<protein>
    <submittedName>
        <fullName evidence="3">Uncharacterized protein</fullName>
    </submittedName>
</protein>
<proteinExistence type="predicted"/>
<feature type="signal peptide" evidence="2">
    <location>
        <begin position="1"/>
        <end position="16"/>
    </location>
</feature>
<feature type="chain" id="PRO_5014476250" evidence="2">
    <location>
        <begin position="17"/>
        <end position="198"/>
    </location>
</feature>
<evidence type="ECO:0000313" key="4">
    <source>
        <dbReference type="Proteomes" id="UP000235786"/>
    </source>
</evidence>
<evidence type="ECO:0000313" key="3">
    <source>
        <dbReference type="EMBL" id="PMD33118.1"/>
    </source>
</evidence>
<dbReference type="OrthoDB" id="2396694at2759"/>
<sequence>MATWKLLLSLTFGCLSFHAATLVRPKEKYDYTGIRQGYLYETADAIKDKKYTRVLWWLLLYIPGVGAGMSGLMSLVSKEIGHNYHVKIITIVFGAVTGFPVCLMLILGIYQICSQCCGSRRKEMGAHNSSTESLGKSTVTYSIMVFLVAASATSVLSALYSDWILGAIAGNLVGWPSGDIAPLYWGYIIAKRLPFFSF</sequence>
<evidence type="ECO:0000256" key="1">
    <source>
        <dbReference type="SAM" id="Phobius"/>
    </source>
</evidence>
<dbReference type="AlphaFoldDB" id="A0A2J6R3N2"/>
<dbReference type="EMBL" id="KZ613957">
    <property type="protein sequence ID" value="PMD33118.1"/>
    <property type="molecule type" value="Genomic_DNA"/>
</dbReference>